<keyword evidence="2" id="KW-1185">Reference proteome</keyword>
<gene>
    <name evidence="1" type="ORF">L210DRAFT_82663</name>
</gene>
<dbReference type="EMBL" id="WHUW01000001">
    <property type="protein sequence ID" value="KAF8451903.1"/>
    <property type="molecule type" value="Genomic_DNA"/>
</dbReference>
<dbReference type="Proteomes" id="UP001194468">
    <property type="component" value="Unassembled WGS sequence"/>
</dbReference>
<name>A0AAD4C967_BOLED</name>
<proteinExistence type="predicted"/>
<accession>A0AAD4C967</accession>
<comment type="caution">
    <text evidence="1">The sequence shown here is derived from an EMBL/GenBank/DDBJ whole genome shotgun (WGS) entry which is preliminary data.</text>
</comment>
<protein>
    <submittedName>
        <fullName evidence="1">Uncharacterized protein</fullName>
    </submittedName>
</protein>
<sequence>MLASSARTQPTASSPDPDTVIARCQIHDMGATYLPPLIPTDVVRPLKALTTSLKPGIRDLYFVVHSTTLSVVELGIDNVRVTRPFSIDDLLQGLPWNRHASAGLIDYFASE</sequence>
<reference evidence="1" key="1">
    <citation type="submission" date="2019-10" db="EMBL/GenBank/DDBJ databases">
        <authorList>
            <consortium name="DOE Joint Genome Institute"/>
            <person name="Kuo A."/>
            <person name="Miyauchi S."/>
            <person name="Kiss E."/>
            <person name="Drula E."/>
            <person name="Kohler A."/>
            <person name="Sanchez-Garcia M."/>
            <person name="Andreopoulos B."/>
            <person name="Barry K.W."/>
            <person name="Bonito G."/>
            <person name="Buee M."/>
            <person name="Carver A."/>
            <person name="Chen C."/>
            <person name="Cichocki N."/>
            <person name="Clum A."/>
            <person name="Culley D."/>
            <person name="Crous P.W."/>
            <person name="Fauchery L."/>
            <person name="Girlanda M."/>
            <person name="Hayes R."/>
            <person name="Keri Z."/>
            <person name="LaButti K."/>
            <person name="Lipzen A."/>
            <person name="Lombard V."/>
            <person name="Magnuson J."/>
            <person name="Maillard F."/>
            <person name="Morin E."/>
            <person name="Murat C."/>
            <person name="Nolan M."/>
            <person name="Ohm R."/>
            <person name="Pangilinan J."/>
            <person name="Pereira M."/>
            <person name="Perotto S."/>
            <person name="Peter M."/>
            <person name="Riley R."/>
            <person name="Sitrit Y."/>
            <person name="Stielow B."/>
            <person name="Szollosi G."/>
            <person name="Zifcakova L."/>
            <person name="Stursova M."/>
            <person name="Spatafora J.W."/>
            <person name="Tedersoo L."/>
            <person name="Vaario L.-M."/>
            <person name="Yamada A."/>
            <person name="Yan M."/>
            <person name="Wang P."/>
            <person name="Xu J."/>
            <person name="Bruns T."/>
            <person name="Baldrian P."/>
            <person name="Vilgalys R."/>
            <person name="Henrissat B."/>
            <person name="Grigoriev I.V."/>
            <person name="Hibbett D."/>
            <person name="Nagy L.G."/>
            <person name="Martin F.M."/>
        </authorList>
    </citation>
    <scope>NUCLEOTIDE SEQUENCE</scope>
    <source>
        <strain evidence="1">BED1</strain>
    </source>
</reference>
<evidence type="ECO:0000313" key="1">
    <source>
        <dbReference type="EMBL" id="KAF8451903.1"/>
    </source>
</evidence>
<evidence type="ECO:0000313" key="2">
    <source>
        <dbReference type="Proteomes" id="UP001194468"/>
    </source>
</evidence>
<dbReference type="AlphaFoldDB" id="A0AAD4C967"/>
<reference evidence="1" key="2">
    <citation type="journal article" date="2020" name="Nat. Commun.">
        <title>Large-scale genome sequencing of mycorrhizal fungi provides insights into the early evolution of symbiotic traits.</title>
        <authorList>
            <person name="Miyauchi S."/>
            <person name="Kiss E."/>
            <person name="Kuo A."/>
            <person name="Drula E."/>
            <person name="Kohler A."/>
            <person name="Sanchez-Garcia M."/>
            <person name="Morin E."/>
            <person name="Andreopoulos B."/>
            <person name="Barry K.W."/>
            <person name="Bonito G."/>
            <person name="Buee M."/>
            <person name="Carver A."/>
            <person name="Chen C."/>
            <person name="Cichocki N."/>
            <person name="Clum A."/>
            <person name="Culley D."/>
            <person name="Crous P.W."/>
            <person name="Fauchery L."/>
            <person name="Girlanda M."/>
            <person name="Hayes R.D."/>
            <person name="Keri Z."/>
            <person name="LaButti K."/>
            <person name="Lipzen A."/>
            <person name="Lombard V."/>
            <person name="Magnuson J."/>
            <person name="Maillard F."/>
            <person name="Murat C."/>
            <person name="Nolan M."/>
            <person name="Ohm R.A."/>
            <person name="Pangilinan J."/>
            <person name="Pereira M.F."/>
            <person name="Perotto S."/>
            <person name="Peter M."/>
            <person name="Pfister S."/>
            <person name="Riley R."/>
            <person name="Sitrit Y."/>
            <person name="Stielow J.B."/>
            <person name="Szollosi G."/>
            <person name="Zifcakova L."/>
            <person name="Stursova M."/>
            <person name="Spatafora J.W."/>
            <person name="Tedersoo L."/>
            <person name="Vaario L.M."/>
            <person name="Yamada A."/>
            <person name="Yan M."/>
            <person name="Wang P."/>
            <person name="Xu J."/>
            <person name="Bruns T."/>
            <person name="Baldrian P."/>
            <person name="Vilgalys R."/>
            <person name="Dunand C."/>
            <person name="Henrissat B."/>
            <person name="Grigoriev I.V."/>
            <person name="Hibbett D."/>
            <person name="Nagy L.G."/>
            <person name="Martin F.M."/>
        </authorList>
    </citation>
    <scope>NUCLEOTIDE SEQUENCE</scope>
    <source>
        <strain evidence="1">BED1</strain>
    </source>
</reference>
<organism evidence="1 2">
    <name type="scientific">Boletus edulis BED1</name>
    <dbReference type="NCBI Taxonomy" id="1328754"/>
    <lineage>
        <taxon>Eukaryota</taxon>
        <taxon>Fungi</taxon>
        <taxon>Dikarya</taxon>
        <taxon>Basidiomycota</taxon>
        <taxon>Agaricomycotina</taxon>
        <taxon>Agaricomycetes</taxon>
        <taxon>Agaricomycetidae</taxon>
        <taxon>Boletales</taxon>
        <taxon>Boletineae</taxon>
        <taxon>Boletaceae</taxon>
        <taxon>Boletoideae</taxon>
        <taxon>Boletus</taxon>
    </lineage>
</organism>